<gene>
    <name evidence="2" type="ORF">AAE3_LOCUS1998</name>
</gene>
<evidence type="ECO:0000313" key="2">
    <source>
        <dbReference type="EMBL" id="CAA7259699.1"/>
    </source>
</evidence>
<name>A0A8S0XE98_CYCAE</name>
<dbReference type="Proteomes" id="UP000467700">
    <property type="component" value="Unassembled WGS sequence"/>
</dbReference>
<dbReference type="EMBL" id="CACVBS010000028">
    <property type="protein sequence ID" value="CAA7259699.1"/>
    <property type="molecule type" value="Genomic_DNA"/>
</dbReference>
<keyword evidence="3" id="KW-1185">Reference proteome</keyword>
<proteinExistence type="predicted"/>
<dbReference type="AlphaFoldDB" id="A0A8S0XE98"/>
<accession>A0A8S0XE98</accession>
<organism evidence="2 3">
    <name type="scientific">Cyclocybe aegerita</name>
    <name type="common">Black poplar mushroom</name>
    <name type="synonym">Agrocybe aegerita</name>
    <dbReference type="NCBI Taxonomy" id="1973307"/>
    <lineage>
        <taxon>Eukaryota</taxon>
        <taxon>Fungi</taxon>
        <taxon>Dikarya</taxon>
        <taxon>Basidiomycota</taxon>
        <taxon>Agaricomycotina</taxon>
        <taxon>Agaricomycetes</taxon>
        <taxon>Agaricomycetidae</taxon>
        <taxon>Agaricales</taxon>
        <taxon>Agaricineae</taxon>
        <taxon>Bolbitiaceae</taxon>
        <taxon>Cyclocybe</taxon>
    </lineage>
</organism>
<feature type="compositionally biased region" description="Basic residues" evidence="1">
    <location>
        <begin position="209"/>
        <end position="221"/>
    </location>
</feature>
<comment type="caution">
    <text evidence="2">The sequence shown here is derived from an EMBL/GenBank/DDBJ whole genome shotgun (WGS) entry which is preliminary data.</text>
</comment>
<sequence length="221" mass="23623">MSSRRRFHIHVPFVMAASTTSSLPLEIMEPTTSGSASVPTPSQLLVSPSSSSSPVRSMLGSSIAPSTPSEVPLSSSITPPKSSSTPTPMATHTPSHTPTPSAAPMSIKDGISVISPSSASYDPGFDYGSDLDFVLDEEEAGFGSGQGMAGGREGMERRDQRIERWLVQQCRFFGAEESLEMGTGLGDKGKGKRREDNASRSRGGEWVGRRRRRTYRARGEG</sequence>
<evidence type="ECO:0000313" key="3">
    <source>
        <dbReference type="Proteomes" id="UP000467700"/>
    </source>
</evidence>
<feature type="compositionally biased region" description="Basic and acidic residues" evidence="1">
    <location>
        <begin position="187"/>
        <end position="203"/>
    </location>
</feature>
<reference evidence="2 3" key="1">
    <citation type="submission" date="2020-01" db="EMBL/GenBank/DDBJ databases">
        <authorList>
            <person name="Gupta K D."/>
        </authorList>
    </citation>
    <scope>NUCLEOTIDE SEQUENCE [LARGE SCALE GENOMIC DNA]</scope>
</reference>
<feature type="compositionally biased region" description="Low complexity" evidence="1">
    <location>
        <begin position="37"/>
        <end position="62"/>
    </location>
</feature>
<feature type="region of interest" description="Disordered" evidence="1">
    <location>
        <begin position="29"/>
        <end position="104"/>
    </location>
</feature>
<evidence type="ECO:0000256" key="1">
    <source>
        <dbReference type="SAM" id="MobiDB-lite"/>
    </source>
</evidence>
<feature type="compositionally biased region" description="Low complexity" evidence="1">
    <location>
        <begin position="72"/>
        <end position="104"/>
    </location>
</feature>
<feature type="region of interest" description="Disordered" evidence="1">
    <location>
        <begin position="180"/>
        <end position="221"/>
    </location>
</feature>
<protein>
    <submittedName>
        <fullName evidence="2">Uncharacterized protein</fullName>
    </submittedName>
</protein>
<dbReference type="OrthoDB" id="10650655at2759"/>